<dbReference type="Pfam" id="PF01636">
    <property type="entry name" value="APH"/>
    <property type="match status" value="1"/>
</dbReference>
<name>A0ABU0R7H5_9MICO</name>
<feature type="domain" description="Aminoglycoside phosphotransferase" evidence="2">
    <location>
        <begin position="58"/>
        <end position="291"/>
    </location>
</feature>
<evidence type="ECO:0000256" key="1">
    <source>
        <dbReference type="SAM" id="MobiDB-lite"/>
    </source>
</evidence>
<evidence type="ECO:0000313" key="3">
    <source>
        <dbReference type="EMBL" id="MDQ0894030.1"/>
    </source>
</evidence>
<dbReference type="Gene3D" id="3.30.200.20">
    <property type="entry name" value="Phosphorylase Kinase, domain 1"/>
    <property type="match status" value="1"/>
</dbReference>
<dbReference type="SUPFAM" id="SSF56112">
    <property type="entry name" value="Protein kinase-like (PK-like)"/>
    <property type="match status" value="1"/>
</dbReference>
<protein>
    <submittedName>
        <fullName evidence="3">Aminoglycoside phosphotransferase (APT) family kinase protein</fullName>
    </submittedName>
</protein>
<dbReference type="GO" id="GO:0016301">
    <property type="term" value="F:kinase activity"/>
    <property type="evidence" value="ECO:0007669"/>
    <property type="project" value="UniProtKB-KW"/>
</dbReference>
<reference evidence="3 4" key="1">
    <citation type="submission" date="2023-07" db="EMBL/GenBank/DDBJ databases">
        <title>Comparative genomics of wheat-associated soil bacteria to identify genetic determinants of phenazine resistance.</title>
        <authorList>
            <person name="Mouncey N."/>
        </authorList>
    </citation>
    <scope>NUCLEOTIDE SEQUENCE [LARGE SCALE GENOMIC DNA]</scope>
    <source>
        <strain evidence="3 4">V3I3</strain>
    </source>
</reference>
<keyword evidence="3" id="KW-0808">Transferase</keyword>
<comment type="caution">
    <text evidence="3">The sequence shown here is derived from an EMBL/GenBank/DDBJ whole genome shotgun (WGS) entry which is preliminary data.</text>
</comment>
<dbReference type="Proteomes" id="UP001239083">
    <property type="component" value="Unassembled WGS sequence"/>
</dbReference>
<gene>
    <name evidence="3" type="ORF">QFZ26_001585</name>
</gene>
<dbReference type="InterPro" id="IPR002575">
    <property type="entry name" value="Aminoglycoside_PTrfase"/>
</dbReference>
<feature type="region of interest" description="Disordered" evidence="1">
    <location>
        <begin position="1"/>
        <end position="28"/>
    </location>
</feature>
<accession>A0ABU0R7H5</accession>
<dbReference type="PANTHER" id="PTHR21310:SF42">
    <property type="entry name" value="BIFUNCTIONAL AAC_APH"/>
    <property type="match status" value="1"/>
</dbReference>
<evidence type="ECO:0000313" key="4">
    <source>
        <dbReference type="Proteomes" id="UP001239083"/>
    </source>
</evidence>
<evidence type="ECO:0000259" key="2">
    <source>
        <dbReference type="Pfam" id="PF01636"/>
    </source>
</evidence>
<keyword evidence="3" id="KW-0418">Kinase</keyword>
<dbReference type="EMBL" id="JAUSYY010000001">
    <property type="protein sequence ID" value="MDQ0894030.1"/>
    <property type="molecule type" value="Genomic_DNA"/>
</dbReference>
<dbReference type="InterPro" id="IPR051678">
    <property type="entry name" value="AGP_Transferase"/>
</dbReference>
<keyword evidence="4" id="KW-1185">Reference proteome</keyword>
<proteinExistence type="predicted"/>
<organism evidence="3 4">
    <name type="scientific">Agromyces ramosus</name>
    <dbReference type="NCBI Taxonomy" id="33879"/>
    <lineage>
        <taxon>Bacteria</taxon>
        <taxon>Bacillati</taxon>
        <taxon>Actinomycetota</taxon>
        <taxon>Actinomycetes</taxon>
        <taxon>Micrococcales</taxon>
        <taxon>Microbacteriaceae</taxon>
        <taxon>Agromyces</taxon>
    </lineage>
</organism>
<dbReference type="Gene3D" id="3.90.1200.10">
    <property type="match status" value="1"/>
</dbReference>
<dbReference type="PANTHER" id="PTHR21310">
    <property type="entry name" value="AMINOGLYCOSIDE PHOSPHOTRANSFERASE-RELATED-RELATED"/>
    <property type="match status" value="1"/>
</dbReference>
<dbReference type="CDD" id="cd05155">
    <property type="entry name" value="APH_ChoK_like_1"/>
    <property type="match status" value="1"/>
</dbReference>
<sequence>MRPGAPRARLVGPSRTRPAANFERGDSVLDAPAPDLHVDEALAARLVAAQHPDLAGPVRLVANGWDNAMFRLGERFAIRMPRRTSAVGLALNEQRWLPLLAHRLPLPIPTPVRVGLPAPELGYDAPWSIVPWLDGVSALEFDASARALAATPLAEFVTAIGVPAPPDAPVNVYRGVPLSQRDDTVRARLTGGRVPDAERLVAVWDRALAASVWSGPKLWLHADLHPTNLLLTPTGSLAAVVDFGDVTAGDPATDLATAWLTFDPAARRVFRAEVERRRATDEATWHRARGWALVIASSIVEQAGTSSAFGRVGAYALEQVLLD</sequence>
<dbReference type="InterPro" id="IPR011009">
    <property type="entry name" value="Kinase-like_dom_sf"/>
</dbReference>